<reference evidence="2" key="1">
    <citation type="journal article" date="2012" name="Nat. Biotechnol.">
        <title>Reference genome sequence of the model plant Setaria.</title>
        <authorList>
            <person name="Bennetzen J.L."/>
            <person name="Schmutz J."/>
            <person name="Wang H."/>
            <person name="Percifield R."/>
            <person name="Hawkins J."/>
            <person name="Pontaroli A.C."/>
            <person name="Estep M."/>
            <person name="Feng L."/>
            <person name="Vaughn J.N."/>
            <person name="Grimwood J."/>
            <person name="Jenkins J."/>
            <person name="Barry K."/>
            <person name="Lindquist E."/>
            <person name="Hellsten U."/>
            <person name="Deshpande S."/>
            <person name="Wang X."/>
            <person name="Wu X."/>
            <person name="Mitros T."/>
            <person name="Triplett J."/>
            <person name="Yang X."/>
            <person name="Ye C.Y."/>
            <person name="Mauro-Herrera M."/>
            <person name="Wang L."/>
            <person name="Li P."/>
            <person name="Sharma M."/>
            <person name="Sharma R."/>
            <person name="Ronald P.C."/>
            <person name="Panaud O."/>
            <person name="Kellogg E.A."/>
            <person name="Brutnell T.P."/>
            <person name="Doust A.N."/>
            <person name="Tuskan G.A."/>
            <person name="Rokhsar D."/>
            <person name="Devos K.M."/>
        </authorList>
    </citation>
    <scope>NUCLEOTIDE SEQUENCE [LARGE SCALE GENOMIC DNA]</scope>
    <source>
        <strain evidence="2">cv. Yugu1</strain>
    </source>
</reference>
<dbReference type="Pfam" id="PF14223">
    <property type="entry name" value="Retrotran_gag_2"/>
    <property type="match status" value="1"/>
</dbReference>
<organism evidence="1 2">
    <name type="scientific">Setaria italica</name>
    <name type="common">Foxtail millet</name>
    <name type="synonym">Panicum italicum</name>
    <dbReference type="NCBI Taxonomy" id="4555"/>
    <lineage>
        <taxon>Eukaryota</taxon>
        <taxon>Viridiplantae</taxon>
        <taxon>Streptophyta</taxon>
        <taxon>Embryophyta</taxon>
        <taxon>Tracheophyta</taxon>
        <taxon>Spermatophyta</taxon>
        <taxon>Magnoliopsida</taxon>
        <taxon>Liliopsida</taxon>
        <taxon>Poales</taxon>
        <taxon>Poaceae</taxon>
        <taxon>PACMAD clade</taxon>
        <taxon>Panicoideae</taxon>
        <taxon>Panicodae</taxon>
        <taxon>Paniceae</taxon>
        <taxon>Cenchrinae</taxon>
        <taxon>Setaria</taxon>
    </lineage>
</organism>
<evidence type="ECO:0008006" key="3">
    <source>
        <dbReference type="Google" id="ProtNLM"/>
    </source>
</evidence>
<dbReference type="eggNOG" id="KOG0017">
    <property type="taxonomic scope" value="Eukaryota"/>
</dbReference>
<dbReference type="OMA" id="DYHEGAN"/>
<proteinExistence type="predicted"/>
<reference evidence="1" key="2">
    <citation type="submission" date="2018-08" db="UniProtKB">
        <authorList>
            <consortium name="EnsemblPlants"/>
        </authorList>
    </citation>
    <scope>IDENTIFICATION</scope>
    <source>
        <strain evidence="1">Yugu1</strain>
    </source>
</reference>
<dbReference type="AlphaFoldDB" id="K3YCN7"/>
<sequence length="159" mass="18384">MDRYSTKLCVFDGVDFQFWKAKMDAYIQSQGSLIWEKVITLFQVPNQASDTNRANVENNNKARNLIIQGLGRSDFDRFIHHKLAYEVWKALCDYHEGANSVKEVRQDMFKKEYMCFEMKLGESVDDLFARFNKIPSNLHAVGVTYTDAANDRQLLGALD</sequence>
<dbReference type="Gramene" id="KQK96458">
    <property type="protein sequence ID" value="KQK96458"/>
    <property type="gene ID" value="SETIT_011986mg"/>
</dbReference>
<accession>K3YCN7</accession>
<dbReference type="InParanoid" id="K3YCN7"/>
<dbReference type="EnsemblPlants" id="KQK96458">
    <property type="protein sequence ID" value="KQK96458"/>
    <property type="gene ID" value="SETIT_011986mg"/>
</dbReference>
<keyword evidence="2" id="KW-1185">Reference proteome</keyword>
<evidence type="ECO:0000313" key="1">
    <source>
        <dbReference type="EnsemblPlants" id="KQK96458"/>
    </source>
</evidence>
<evidence type="ECO:0000313" key="2">
    <source>
        <dbReference type="Proteomes" id="UP000004995"/>
    </source>
</evidence>
<dbReference type="EMBL" id="AGNK02004142">
    <property type="status" value="NOT_ANNOTATED_CDS"/>
    <property type="molecule type" value="Genomic_DNA"/>
</dbReference>
<dbReference type="Proteomes" id="UP000004995">
    <property type="component" value="Unassembled WGS sequence"/>
</dbReference>
<dbReference type="PANTHER" id="PTHR34676">
    <property type="entry name" value="DUF4219 DOMAIN-CONTAINING PROTEIN-RELATED"/>
    <property type="match status" value="1"/>
</dbReference>
<dbReference type="PANTHER" id="PTHR34676:SF17">
    <property type="entry name" value="OS06G0684500 PROTEIN"/>
    <property type="match status" value="1"/>
</dbReference>
<dbReference type="STRING" id="4555.K3YCN7"/>
<name>K3YCN7_SETIT</name>
<protein>
    <recommendedName>
        <fullName evidence="3">DUF4219 domain-containing protein</fullName>
    </recommendedName>
</protein>
<dbReference type="HOGENOM" id="CLU_1665284_0_0_1"/>